<keyword evidence="2" id="KW-1185">Reference proteome</keyword>
<dbReference type="EMBL" id="FORR01000016">
    <property type="protein sequence ID" value="SFJ67087.1"/>
    <property type="molecule type" value="Genomic_DNA"/>
</dbReference>
<sequence>MFDQTEHRPWPVPSKPWLITQTWEHLLFAHWPIPVESIRNLVPSILEIDTFDHYAWISVVPFQISQIRLRGIVPIPFSTFPELNVRTYVVYRNKPGVYFFSCDAASWLAVIAGKTIHHLPYYHAHGQLIHQNDWITFTSRRNGSKTIPAVFEAQYRPVSGVYHASDNSLDHWLTERYCLYTTYHNKLYRCDIHHLPWPLQQAEAEIVQNTLMTSQQIFLPNIPPIFHYAKNLTAFIWTLTLEND</sequence>
<dbReference type="OrthoDB" id="150993at2"/>
<dbReference type="InterPro" id="IPR018644">
    <property type="entry name" value="DUF2071"/>
</dbReference>
<dbReference type="SUPFAM" id="SSF160104">
    <property type="entry name" value="Acetoacetate decarboxylase-like"/>
    <property type="match status" value="1"/>
</dbReference>
<reference evidence="1 2" key="1">
    <citation type="submission" date="2016-10" db="EMBL/GenBank/DDBJ databases">
        <authorList>
            <person name="de Groot N.N."/>
        </authorList>
    </citation>
    <scope>NUCLEOTIDE SEQUENCE [LARGE SCALE GENOMIC DNA]</scope>
    <source>
        <strain evidence="1 2">DSM 44778</strain>
    </source>
</reference>
<dbReference type="RefSeq" id="WP_093231066.1">
    <property type="nucleotide sequence ID" value="NZ_FORR01000016.1"/>
</dbReference>
<evidence type="ECO:0000313" key="2">
    <source>
        <dbReference type="Proteomes" id="UP000199545"/>
    </source>
</evidence>
<dbReference type="Gene3D" id="2.40.400.10">
    <property type="entry name" value="Acetoacetate decarboxylase-like"/>
    <property type="match status" value="1"/>
</dbReference>
<evidence type="ECO:0000313" key="1">
    <source>
        <dbReference type="EMBL" id="SFJ67087.1"/>
    </source>
</evidence>
<protein>
    <recommendedName>
        <fullName evidence="3">DUF2071 domain-containing protein</fullName>
    </recommendedName>
</protein>
<dbReference type="AlphaFoldDB" id="A0A1I3TC75"/>
<gene>
    <name evidence="1" type="ORF">SAMN05421852_11651</name>
</gene>
<organism evidence="1 2">
    <name type="scientific">Thermoflavimicrobium dichotomicum</name>
    <dbReference type="NCBI Taxonomy" id="46223"/>
    <lineage>
        <taxon>Bacteria</taxon>
        <taxon>Bacillati</taxon>
        <taxon>Bacillota</taxon>
        <taxon>Bacilli</taxon>
        <taxon>Bacillales</taxon>
        <taxon>Thermoactinomycetaceae</taxon>
        <taxon>Thermoflavimicrobium</taxon>
    </lineage>
</organism>
<proteinExistence type="predicted"/>
<dbReference type="Pfam" id="PF09844">
    <property type="entry name" value="DUF2071"/>
    <property type="match status" value="1"/>
</dbReference>
<dbReference type="PANTHER" id="PTHR39186:SF1">
    <property type="entry name" value="DUF2071 DOMAIN-CONTAINING PROTEIN"/>
    <property type="match status" value="1"/>
</dbReference>
<accession>A0A1I3TC75</accession>
<evidence type="ECO:0008006" key="3">
    <source>
        <dbReference type="Google" id="ProtNLM"/>
    </source>
</evidence>
<dbReference type="InterPro" id="IPR023375">
    <property type="entry name" value="ADC_dom_sf"/>
</dbReference>
<dbReference type="PANTHER" id="PTHR39186">
    <property type="entry name" value="DUF2071 FAMILY PROTEIN"/>
    <property type="match status" value="1"/>
</dbReference>
<dbReference type="Proteomes" id="UP000199545">
    <property type="component" value="Unassembled WGS sequence"/>
</dbReference>
<name>A0A1I3TC75_9BACL</name>